<evidence type="ECO:0000256" key="1">
    <source>
        <dbReference type="SAM" id="Phobius"/>
    </source>
</evidence>
<keyword evidence="1" id="KW-0472">Membrane</keyword>
<proteinExistence type="predicted"/>
<dbReference type="Proteomes" id="UP000053718">
    <property type="component" value="Unassembled WGS sequence"/>
</dbReference>
<name>A0A094L5G3_9GAMM</name>
<keyword evidence="3" id="KW-1185">Reference proteome</keyword>
<accession>A0A094L5G3</accession>
<feature type="transmembrane region" description="Helical" evidence="1">
    <location>
        <begin position="45"/>
        <end position="63"/>
    </location>
</feature>
<protein>
    <submittedName>
        <fullName evidence="2">Uncharacterized protein</fullName>
    </submittedName>
</protein>
<sequence>MDSGFATICEDFASMQTRQQVLFDIFLFAAALAVALWSRDTGHNVVWGMWLSSLVLGYAYIVWSIGRWVFALKGGAFVGGVFSGVFLLGFFTFHFGMFHFGHAIFLNDFFPIPVSGERTGLFLSFDHYWWVISHYWWFLLIALLSERSAFMEPRAPLPKEPGNTAKALRKVNLMKPYAKVVRLHILIFVFAFADTVGLTQALILVIIHAAYFLPWRNLQALLRKPSHPKKGSPSAAGP</sequence>
<gene>
    <name evidence="2" type="ORF">IDAT_02300</name>
</gene>
<dbReference type="EMBL" id="JPIN01000001">
    <property type="protein sequence ID" value="KFZ29938.1"/>
    <property type="molecule type" value="Genomic_DNA"/>
</dbReference>
<dbReference type="AlphaFoldDB" id="A0A094L5G3"/>
<organism evidence="2 3">
    <name type="scientific">Pseudidiomarina atlantica</name>
    <dbReference type="NCBI Taxonomy" id="1517416"/>
    <lineage>
        <taxon>Bacteria</taxon>
        <taxon>Pseudomonadati</taxon>
        <taxon>Pseudomonadota</taxon>
        <taxon>Gammaproteobacteria</taxon>
        <taxon>Alteromonadales</taxon>
        <taxon>Idiomarinaceae</taxon>
        <taxon>Pseudidiomarina</taxon>
    </lineage>
</organism>
<reference evidence="2 3" key="1">
    <citation type="submission" date="2014-06" db="EMBL/GenBank/DDBJ databases">
        <title>Draft genome sequence of Idiomarina sp. MCCC 1A10513.</title>
        <authorList>
            <person name="Du J."/>
            <person name="Lai Q."/>
            <person name="Shao Z."/>
        </authorList>
    </citation>
    <scope>NUCLEOTIDE SEQUENCE [LARGE SCALE GENOMIC DNA]</scope>
    <source>
        <strain evidence="2 3">MCCC 1A10513</strain>
    </source>
</reference>
<dbReference type="Pfam" id="PF20108">
    <property type="entry name" value="DUF6498"/>
    <property type="match status" value="1"/>
</dbReference>
<evidence type="ECO:0000313" key="2">
    <source>
        <dbReference type="EMBL" id="KFZ29938.1"/>
    </source>
</evidence>
<feature type="transmembrane region" description="Helical" evidence="1">
    <location>
        <begin position="75"/>
        <end position="100"/>
    </location>
</feature>
<feature type="transmembrane region" description="Helical" evidence="1">
    <location>
        <begin position="21"/>
        <end position="39"/>
    </location>
</feature>
<keyword evidence="1" id="KW-1133">Transmembrane helix</keyword>
<dbReference type="InterPro" id="IPR045466">
    <property type="entry name" value="DUF6498"/>
</dbReference>
<feature type="transmembrane region" description="Helical" evidence="1">
    <location>
        <begin position="183"/>
        <end position="213"/>
    </location>
</feature>
<dbReference type="eggNOG" id="ENOG5033MBB">
    <property type="taxonomic scope" value="Bacteria"/>
</dbReference>
<comment type="caution">
    <text evidence="2">The sequence shown here is derived from an EMBL/GenBank/DDBJ whole genome shotgun (WGS) entry which is preliminary data.</text>
</comment>
<evidence type="ECO:0000313" key="3">
    <source>
        <dbReference type="Proteomes" id="UP000053718"/>
    </source>
</evidence>
<feature type="transmembrane region" description="Helical" evidence="1">
    <location>
        <begin position="127"/>
        <end position="144"/>
    </location>
</feature>
<keyword evidence="1" id="KW-0812">Transmembrane</keyword>